<keyword evidence="3" id="KW-0805">Transcription regulation</keyword>
<gene>
    <name evidence="12" type="primary">LOC102718397</name>
</gene>
<keyword evidence="6" id="KW-0804">Transcription</keyword>
<evidence type="ECO:0000256" key="3">
    <source>
        <dbReference type="ARBA" id="ARBA00023015"/>
    </source>
</evidence>
<protein>
    <recommendedName>
        <fullName evidence="14">Calmodulin-binding protein-like</fullName>
    </recommendedName>
</protein>
<dbReference type="PANTHER" id="PTHR31713:SF42">
    <property type="entry name" value="PROTEIN SAR DEFICIENT 1"/>
    <property type="match status" value="1"/>
</dbReference>
<keyword evidence="7" id="KW-0539">Nucleus</keyword>
<keyword evidence="13" id="KW-1185">Reference proteome</keyword>
<evidence type="ECO:0008006" key="14">
    <source>
        <dbReference type="Google" id="ProtNLM"/>
    </source>
</evidence>
<evidence type="ECO:0000259" key="10">
    <source>
        <dbReference type="Pfam" id="PF20451"/>
    </source>
</evidence>
<dbReference type="InterPro" id="IPR046831">
    <property type="entry name" value="Calmodulin_bind_N"/>
</dbReference>
<feature type="compositionally biased region" description="Basic and acidic residues" evidence="8">
    <location>
        <begin position="1"/>
        <end position="10"/>
    </location>
</feature>
<feature type="domain" description="Calmodulin binding protein C-terminal" evidence="11">
    <location>
        <begin position="315"/>
        <end position="373"/>
    </location>
</feature>
<dbReference type="GO" id="GO:0003700">
    <property type="term" value="F:DNA-binding transcription factor activity"/>
    <property type="evidence" value="ECO:0007669"/>
    <property type="project" value="TreeGrafter"/>
</dbReference>
<dbReference type="OMA" id="DWTSDEF"/>
<evidence type="ECO:0000256" key="7">
    <source>
        <dbReference type="ARBA" id="ARBA00023242"/>
    </source>
</evidence>
<dbReference type="OrthoDB" id="757051at2759"/>
<dbReference type="KEGG" id="obr:102718397"/>
<evidence type="ECO:0000256" key="4">
    <source>
        <dbReference type="ARBA" id="ARBA00023125"/>
    </source>
</evidence>
<organism evidence="12">
    <name type="scientific">Oryza brachyantha</name>
    <name type="common">malo sina</name>
    <dbReference type="NCBI Taxonomy" id="4533"/>
    <lineage>
        <taxon>Eukaryota</taxon>
        <taxon>Viridiplantae</taxon>
        <taxon>Streptophyta</taxon>
        <taxon>Embryophyta</taxon>
        <taxon>Tracheophyta</taxon>
        <taxon>Spermatophyta</taxon>
        <taxon>Magnoliopsida</taxon>
        <taxon>Liliopsida</taxon>
        <taxon>Poales</taxon>
        <taxon>Poaceae</taxon>
        <taxon>BOP clade</taxon>
        <taxon>Oryzoideae</taxon>
        <taxon>Oryzeae</taxon>
        <taxon>Oryzinae</taxon>
        <taxon>Oryza</taxon>
    </lineage>
</organism>
<dbReference type="GO" id="GO:0080142">
    <property type="term" value="P:regulation of salicylic acid biosynthetic process"/>
    <property type="evidence" value="ECO:0007669"/>
    <property type="project" value="TreeGrafter"/>
</dbReference>
<dbReference type="STRING" id="4533.J3KW59"/>
<comment type="similarity">
    <text evidence="2">Belongs to the plant ACBP60 protein family.</text>
</comment>
<feature type="domain" description="Calmodulin binding protein central" evidence="10">
    <location>
        <begin position="245"/>
        <end position="310"/>
    </location>
</feature>
<dbReference type="Pfam" id="PF07887">
    <property type="entry name" value="Calmodulin_bind"/>
    <property type="match status" value="1"/>
</dbReference>
<comment type="subcellular location">
    <subcellularLocation>
        <location evidence="1">Nucleus</location>
    </subcellularLocation>
</comment>
<dbReference type="GeneID" id="102718397"/>
<dbReference type="HOGENOM" id="CLU_031504_5_0_1"/>
<sequence>MAAKRLHDGYGQDPDQPNDKRVRRLPSFSTVIREAMMVKQLQNLFVVLEPLFRRVVQEELQAGLDRSPRYIERSSPETPAAEQPLWKLAFRYKPQLPIFTGSKIEDVNGNPLEIILVDADTGAPATFPQTLRIEVVPVLGDFPPEDREHWTAEEFQQRGIVKERSGKRPLLTGDVSLTMRDGCVAVNELQFTDNSSWVRCRKFRIGVRIVPGSYDGPRIGEAMTEPFVVRDHRGELYRKHYPPVLGDDVWRLEKIGKEGAFHRKLAQHHIKNVQEFLRMLSVKPDELRAIMGDGMTDRMWDVTTGHAKTCVPGDKVYVYSTQHGTIYVNSIFQLMKVELAGAECPLHQLNRVQKIYVQQLLLEAYEQRNNLHEADAMATLPCNDVPLLQDATQIVLPPIETPVWIQNSQDIDFQVEIPQAEFALQWTGQMYNISG</sequence>
<accession>J3KW59</accession>
<dbReference type="InterPro" id="IPR012416">
    <property type="entry name" value="CBP60"/>
</dbReference>
<feature type="region of interest" description="Disordered" evidence="8">
    <location>
        <begin position="1"/>
        <end position="22"/>
    </location>
</feature>
<dbReference type="Pfam" id="PF20452">
    <property type="entry name" value="Calmod_bind_C"/>
    <property type="match status" value="1"/>
</dbReference>
<evidence type="ECO:0000259" key="11">
    <source>
        <dbReference type="Pfam" id="PF20452"/>
    </source>
</evidence>
<evidence type="ECO:0000256" key="5">
    <source>
        <dbReference type="ARBA" id="ARBA00023159"/>
    </source>
</evidence>
<feature type="domain" description="Calmodulin binding protein-like N-terminal" evidence="9">
    <location>
        <begin position="86"/>
        <end position="232"/>
    </location>
</feature>
<evidence type="ECO:0000256" key="6">
    <source>
        <dbReference type="ARBA" id="ARBA00023163"/>
    </source>
</evidence>
<dbReference type="eggNOG" id="ENOG502QR87">
    <property type="taxonomic scope" value="Eukaryota"/>
</dbReference>
<evidence type="ECO:0000256" key="8">
    <source>
        <dbReference type="SAM" id="MobiDB-lite"/>
    </source>
</evidence>
<dbReference type="GO" id="GO:0005634">
    <property type="term" value="C:nucleus"/>
    <property type="evidence" value="ECO:0007669"/>
    <property type="project" value="UniProtKB-SubCell"/>
</dbReference>
<reference evidence="12" key="2">
    <citation type="submission" date="2013-04" db="UniProtKB">
        <authorList>
            <consortium name="EnsemblPlants"/>
        </authorList>
    </citation>
    <scope>IDENTIFICATION</scope>
</reference>
<dbReference type="RefSeq" id="XP_006643685.1">
    <property type="nucleotide sequence ID" value="XM_006643622.3"/>
</dbReference>
<dbReference type="Gramene" id="OB01G12150.1">
    <property type="protein sequence ID" value="OB01G12150.1"/>
    <property type="gene ID" value="OB01G12150"/>
</dbReference>
<dbReference type="AlphaFoldDB" id="J3KW59"/>
<evidence type="ECO:0000313" key="12">
    <source>
        <dbReference type="EnsemblPlants" id="OB01G12150.1"/>
    </source>
</evidence>
<name>J3KW59_ORYBR</name>
<dbReference type="GO" id="GO:0005516">
    <property type="term" value="F:calmodulin binding"/>
    <property type="evidence" value="ECO:0007669"/>
    <property type="project" value="InterPro"/>
</dbReference>
<dbReference type="GO" id="GO:0043565">
    <property type="term" value="F:sequence-specific DNA binding"/>
    <property type="evidence" value="ECO:0007669"/>
    <property type="project" value="TreeGrafter"/>
</dbReference>
<proteinExistence type="inferred from homology"/>
<dbReference type="InterPro" id="IPR046829">
    <property type="entry name" value="Calmod_bind_C"/>
</dbReference>
<evidence type="ECO:0000256" key="2">
    <source>
        <dbReference type="ARBA" id="ARBA00007214"/>
    </source>
</evidence>
<dbReference type="Pfam" id="PF20451">
    <property type="entry name" value="Calmod_bind_M"/>
    <property type="match status" value="1"/>
</dbReference>
<evidence type="ECO:0000256" key="1">
    <source>
        <dbReference type="ARBA" id="ARBA00004123"/>
    </source>
</evidence>
<keyword evidence="4" id="KW-0238">DNA-binding</keyword>
<keyword evidence="5" id="KW-0010">Activator</keyword>
<evidence type="ECO:0000259" key="9">
    <source>
        <dbReference type="Pfam" id="PF07887"/>
    </source>
</evidence>
<dbReference type="Proteomes" id="UP000006038">
    <property type="component" value="Chromosome 1"/>
</dbReference>
<reference evidence="12" key="1">
    <citation type="journal article" date="2013" name="Nat. Commun.">
        <title>Whole-genome sequencing of Oryza brachyantha reveals mechanisms underlying Oryza genome evolution.</title>
        <authorList>
            <person name="Chen J."/>
            <person name="Huang Q."/>
            <person name="Gao D."/>
            <person name="Wang J."/>
            <person name="Lang Y."/>
            <person name="Liu T."/>
            <person name="Li B."/>
            <person name="Bai Z."/>
            <person name="Luis Goicoechea J."/>
            <person name="Liang C."/>
            <person name="Chen C."/>
            <person name="Zhang W."/>
            <person name="Sun S."/>
            <person name="Liao Y."/>
            <person name="Zhang X."/>
            <person name="Yang L."/>
            <person name="Song C."/>
            <person name="Wang M."/>
            <person name="Shi J."/>
            <person name="Liu G."/>
            <person name="Liu J."/>
            <person name="Zhou H."/>
            <person name="Zhou W."/>
            <person name="Yu Q."/>
            <person name="An N."/>
            <person name="Chen Y."/>
            <person name="Cai Q."/>
            <person name="Wang B."/>
            <person name="Liu B."/>
            <person name="Min J."/>
            <person name="Huang Y."/>
            <person name="Wu H."/>
            <person name="Li Z."/>
            <person name="Zhang Y."/>
            <person name="Yin Y."/>
            <person name="Song W."/>
            <person name="Jiang J."/>
            <person name="Jackson S.A."/>
            <person name="Wing R.A."/>
            <person name="Wang J."/>
            <person name="Chen M."/>
        </authorList>
    </citation>
    <scope>NUCLEOTIDE SEQUENCE [LARGE SCALE GENOMIC DNA]</scope>
    <source>
        <strain evidence="12">cv. IRGC 101232</strain>
    </source>
</reference>
<evidence type="ECO:0000313" key="13">
    <source>
        <dbReference type="Proteomes" id="UP000006038"/>
    </source>
</evidence>
<dbReference type="EnsemblPlants" id="OB01G12150.1">
    <property type="protein sequence ID" value="OB01G12150.1"/>
    <property type="gene ID" value="OB01G12150"/>
</dbReference>
<dbReference type="PANTHER" id="PTHR31713">
    <property type="entry name" value="OS02G0177800 PROTEIN"/>
    <property type="match status" value="1"/>
</dbReference>
<dbReference type="InterPro" id="IPR046830">
    <property type="entry name" value="Calmod_bind_M"/>
</dbReference>